<reference evidence="1 2" key="1">
    <citation type="submission" date="2023-10" db="EMBL/GenBank/DDBJ databases">
        <title>Novel methanotroph of the genus Methylocapsa from a subarctic wetland.</title>
        <authorList>
            <person name="Belova S.E."/>
            <person name="Oshkin I.Y."/>
            <person name="Miroshnikov K."/>
            <person name="Dedysh S.N."/>
        </authorList>
    </citation>
    <scope>NUCLEOTIDE SEQUENCE [LARGE SCALE GENOMIC DNA]</scope>
    <source>
        <strain evidence="1 2">RX1</strain>
    </source>
</reference>
<keyword evidence="2" id="KW-1185">Reference proteome</keyword>
<proteinExistence type="predicted"/>
<name>A0ABZ0HSM3_9HYPH</name>
<evidence type="ECO:0000313" key="1">
    <source>
        <dbReference type="EMBL" id="WOJ90294.1"/>
    </source>
</evidence>
<accession>A0ABZ0HSM3</accession>
<evidence type="ECO:0000313" key="2">
    <source>
        <dbReference type="Proteomes" id="UP001626536"/>
    </source>
</evidence>
<organism evidence="1 2">
    <name type="scientific">Methylocapsa polymorpha</name>
    <dbReference type="NCBI Taxonomy" id="3080828"/>
    <lineage>
        <taxon>Bacteria</taxon>
        <taxon>Pseudomonadati</taxon>
        <taxon>Pseudomonadota</taxon>
        <taxon>Alphaproteobacteria</taxon>
        <taxon>Hyphomicrobiales</taxon>
        <taxon>Beijerinckiaceae</taxon>
        <taxon>Methylocapsa</taxon>
    </lineage>
</organism>
<protein>
    <submittedName>
        <fullName evidence="1">Uncharacterized protein</fullName>
    </submittedName>
</protein>
<dbReference type="Proteomes" id="UP001626536">
    <property type="component" value="Chromosome"/>
</dbReference>
<sequence length="141" mass="14998">MKLAEAFAGCGVDEIKAALGGATLRVYSCAQPDTPEKSVFRNRFLAEFQLESPAFDGDSIRPVESPVAGKDVGVPLFVRATKADGTVIADFSAGPGDMDVKLAETSCSIGAPVQIVKFQIRPQSTHPSRRLSARDRMQGLS</sequence>
<dbReference type="RefSeq" id="WP_407339740.1">
    <property type="nucleotide sequence ID" value="NZ_CP136862.1"/>
</dbReference>
<gene>
    <name evidence="1" type="ORF">RZS28_03060</name>
</gene>
<dbReference type="EMBL" id="CP136862">
    <property type="protein sequence ID" value="WOJ90294.1"/>
    <property type="molecule type" value="Genomic_DNA"/>
</dbReference>